<name>A0A512C6R2_9BACT</name>
<dbReference type="Proteomes" id="UP000321301">
    <property type="component" value="Unassembled WGS sequence"/>
</dbReference>
<dbReference type="RefSeq" id="WP_020892206.1">
    <property type="nucleotide sequence ID" value="NZ_BJYV01000001.1"/>
</dbReference>
<dbReference type="AlphaFoldDB" id="A0A512C6R2"/>
<organism evidence="1 2">
    <name type="scientific">Cyclobacterium qasimii</name>
    <dbReference type="NCBI Taxonomy" id="1350429"/>
    <lineage>
        <taxon>Bacteria</taxon>
        <taxon>Pseudomonadati</taxon>
        <taxon>Bacteroidota</taxon>
        <taxon>Cytophagia</taxon>
        <taxon>Cytophagales</taxon>
        <taxon>Cyclobacteriaceae</taxon>
        <taxon>Cyclobacterium</taxon>
    </lineage>
</organism>
<accession>A0A512C6R2</accession>
<dbReference type="SUPFAM" id="SSF56281">
    <property type="entry name" value="Metallo-hydrolase/oxidoreductase"/>
    <property type="match status" value="1"/>
</dbReference>
<dbReference type="GO" id="GO:0016874">
    <property type="term" value="F:ligase activity"/>
    <property type="evidence" value="ECO:0007669"/>
    <property type="project" value="UniProtKB-KW"/>
</dbReference>
<protein>
    <submittedName>
        <fullName evidence="1">DNA ligase-associated DEXH box helicase</fullName>
    </submittedName>
</protein>
<gene>
    <name evidence="1" type="ORF">CQA01_04280</name>
</gene>
<proteinExistence type="predicted"/>
<dbReference type="NCBIfam" id="TIGR04122">
    <property type="entry name" value="Xnuc_lig_assoc"/>
    <property type="match status" value="1"/>
</dbReference>
<dbReference type="Gene3D" id="3.60.15.10">
    <property type="entry name" value="Ribonuclease Z/Hydroxyacylglutathione hydrolase-like"/>
    <property type="match status" value="1"/>
</dbReference>
<keyword evidence="2" id="KW-1185">Reference proteome</keyword>
<comment type="caution">
    <text evidence="1">The sequence shown here is derived from an EMBL/GenBank/DDBJ whole genome shotgun (WGS) entry which is preliminary data.</text>
</comment>
<dbReference type="InterPro" id="IPR050698">
    <property type="entry name" value="MBL"/>
</dbReference>
<evidence type="ECO:0000313" key="1">
    <source>
        <dbReference type="EMBL" id="GEO19894.1"/>
    </source>
</evidence>
<dbReference type="GO" id="GO:0004521">
    <property type="term" value="F:RNA endonuclease activity"/>
    <property type="evidence" value="ECO:0007669"/>
    <property type="project" value="TreeGrafter"/>
</dbReference>
<sequence length="338" mass="38471">MSLLQFTEKGIYCERANVYIDPWKPVNYAIITHAHADHSRWGNKFYLCHHLSKPIIQHRLGGDIHIESMEYLEKKSINGVEFSFFPAGHIIGSAQVRVAYKGEVWVASGDYKLEDDGFSTPFEPIKCNTFITECTFGLPVFKWQDQKEVFEDINNWWRKNKEEDKVTILTGYSLGKAQRLIQGVDPSIGKIFTHGAIEKTNEIIRNMGVGLNETTYVTPEINKKDFKGALVIAPPSALGTSWQKKFQPFEVGIASGWMKMRGPRRRRSVDRGFVLSDHADWDGLNTAIKATECEKVIVTHGYTNIFSKWLNDQGIETQIEATEFEGEQLEATEKTDAE</sequence>
<keyword evidence="1" id="KW-0436">Ligase</keyword>
<dbReference type="InterPro" id="IPR036866">
    <property type="entry name" value="RibonucZ/Hydroxyglut_hydro"/>
</dbReference>
<reference evidence="1 2" key="1">
    <citation type="submission" date="2019-07" db="EMBL/GenBank/DDBJ databases">
        <title>Whole genome shotgun sequence of Cyclobacterium qasimii NBRC 106168.</title>
        <authorList>
            <person name="Hosoyama A."/>
            <person name="Uohara A."/>
            <person name="Ohji S."/>
            <person name="Ichikawa N."/>
        </authorList>
    </citation>
    <scope>NUCLEOTIDE SEQUENCE [LARGE SCALE GENOMIC DNA]</scope>
    <source>
        <strain evidence="1 2">NBRC 106168</strain>
    </source>
</reference>
<dbReference type="EMBL" id="BJYV01000001">
    <property type="protein sequence ID" value="GEO19894.1"/>
    <property type="molecule type" value="Genomic_DNA"/>
</dbReference>
<dbReference type="InterPro" id="IPR026360">
    <property type="entry name" value="Xnuc_lig_assoc"/>
</dbReference>
<dbReference type="PANTHER" id="PTHR11203">
    <property type="entry name" value="CLEAVAGE AND POLYADENYLATION SPECIFICITY FACTOR FAMILY MEMBER"/>
    <property type="match status" value="1"/>
</dbReference>
<evidence type="ECO:0000313" key="2">
    <source>
        <dbReference type="Proteomes" id="UP000321301"/>
    </source>
</evidence>
<dbReference type="PANTHER" id="PTHR11203:SF49">
    <property type="entry name" value="BLL1145 PROTEIN"/>
    <property type="match status" value="1"/>
</dbReference>